<dbReference type="CDD" id="cd18019">
    <property type="entry name" value="DEXHc_Brr2_1"/>
    <property type="match status" value="1"/>
</dbReference>
<keyword evidence="14" id="KW-0508">mRNA splicing</keyword>
<dbReference type="Pfam" id="PF21188">
    <property type="entry name" value="BRR2_plug"/>
    <property type="match status" value="1"/>
</dbReference>
<dbReference type="Gene3D" id="1.10.150.20">
    <property type="entry name" value="5' to 3' exonuclease, C-terminal subdomain"/>
    <property type="match status" value="2"/>
</dbReference>
<proteinExistence type="inferred from homology"/>
<gene>
    <name evidence="24" type="ORF">BV898_13712</name>
</gene>
<dbReference type="FunFam" id="1.10.3380.10:FF:000001">
    <property type="entry name" value="U5 small nuclear ribonucleoprotein helicase"/>
    <property type="match status" value="1"/>
</dbReference>
<dbReference type="Gene3D" id="1.10.3380.10">
    <property type="entry name" value="Sec63 N-terminal domain-like domain"/>
    <property type="match status" value="2"/>
</dbReference>
<comment type="function">
    <text evidence="18">Catalyzes the ATP-dependent unwinding of U4/U6 RNA duplices, an essential step in the assembly of a catalytically active spliceosome. Plays a role in pre-mRNA splicing.</text>
</comment>
<dbReference type="GO" id="GO:0003724">
    <property type="term" value="F:RNA helicase activity"/>
    <property type="evidence" value="ECO:0007669"/>
    <property type="project" value="UniProtKB-EC"/>
</dbReference>
<dbReference type="PROSITE" id="PS51192">
    <property type="entry name" value="HELICASE_ATP_BIND_1"/>
    <property type="match status" value="2"/>
</dbReference>
<dbReference type="InterPro" id="IPR014756">
    <property type="entry name" value="Ig_E-set"/>
</dbReference>
<dbReference type="InterPro" id="IPR008917">
    <property type="entry name" value="TF_DNA-bd_sf"/>
</dbReference>
<keyword evidence="15" id="KW-0539">Nucleus</keyword>
<dbReference type="CDD" id="cd18021">
    <property type="entry name" value="DEXHc_Brr2_2"/>
    <property type="match status" value="1"/>
</dbReference>
<evidence type="ECO:0000256" key="3">
    <source>
        <dbReference type="ARBA" id="ARBA00012552"/>
    </source>
</evidence>
<keyword evidence="8" id="KW-0378">Hydrolase</keyword>
<dbReference type="InterPro" id="IPR014001">
    <property type="entry name" value="Helicase_ATP-bd"/>
</dbReference>
<evidence type="ECO:0000256" key="10">
    <source>
        <dbReference type="ARBA" id="ARBA00022840"/>
    </source>
</evidence>
<feature type="compositionally biased region" description="Basic and acidic residues" evidence="20">
    <location>
        <begin position="52"/>
        <end position="80"/>
    </location>
</feature>
<evidence type="ECO:0000256" key="19">
    <source>
        <dbReference type="SAM" id="Coils"/>
    </source>
</evidence>
<dbReference type="InterPro" id="IPR003593">
    <property type="entry name" value="AAA+_ATPase"/>
</dbReference>
<dbReference type="Gene3D" id="1.10.10.10">
    <property type="entry name" value="Winged helix-like DNA-binding domain superfamily/Winged helix DNA-binding domain"/>
    <property type="match status" value="2"/>
</dbReference>
<keyword evidence="6" id="KW-0677">Repeat</keyword>
<dbReference type="Pfam" id="PF18149">
    <property type="entry name" value="Helicase_PWI"/>
    <property type="match status" value="1"/>
</dbReference>
<dbReference type="FunFam" id="3.40.50.300:FF:000368">
    <property type="entry name" value="U5 small nuclear ribonucleoprotein 200 kDa helicase"/>
    <property type="match status" value="1"/>
</dbReference>
<dbReference type="SUPFAM" id="SSF81296">
    <property type="entry name" value="E set domains"/>
    <property type="match status" value="1"/>
</dbReference>
<dbReference type="GO" id="GO:0006397">
    <property type="term" value="P:mRNA processing"/>
    <property type="evidence" value="ECO:0007669"/>
    <property type="project" value="UniProtKB-KW"/>
</dbReference>
<evidence type="ECO:0000259" key="22">
    <source>
        <dbReference type="PROSITE" id="PS51192"/>
    </source>
</evidence>
<dbReference type="SMART" id="SM00487">
    <property type="entry name" value="DEXDc"/>
    <property type="match status" value="2"/>
</dbReference>
<dbReference type="Gene3D" id="2.60.40.150">
    <property type="entry name" value="C2 domain"/>
    <property type="match status" value="2"/>
</dbReference>
<keyword evidence="12" id="KW-0238">DNA-binding</keyword>
<dbReference type="SUPFAM" id="SSF47454">
    <property type="entry name" value="A DNA-binding domain in eukaryotic transcription factors"/>
    <property type="match status" value="1"/>
</dbReference>
<comment type="subcellular location">
    <subcellularLocation>
        <location evidence="1">Nucleus</location>
    </subcellularLocation>
</comment>
<feature type="domain" description="Helicase ATP-binding" evidence="22">
    <location>
        <begin position="503"/>
        <end position="687"/>
    </location>
</feature>
<dbReference type="FunFam" id="1.10.150.20:FF:000004">
    <property type="entry name" value="U5 small nuclear ribonucleoprotein helicase"/>
    <property type="match status" value="1"/>
</dbReference>
<dbReference type="InterPro" id="IPR050474">
    <property type="entry name" value="Hel308_SKI2-like"/>
</dbReference>
<comment type="caution">
    <text evidence="24">The sequence shown here is derived from an EMBL/GenBank/DDBJ whole genome shotgun (WGS) entry which is preliminary data.</text>
</comment>
<feature type="region of interest" description="Disordered" evidence="20">
    <location>
        <begin position="2149"/>
        <end position="2171"/>
    </location>
</feature>
<dbReference type="SMART" id="SM00382">
    <property type="entry name" value="AAA"/>
    <property type="match status" value="2"/>
</dbReference>
<evidence type="ECO:0000256" key="8">
    <source>
        <dbReference type="ARBA" id="ARBA00022801"/>
    </source>
</evidence>
<dbReference type="InterPro" id="IPR004826">
    <property type="entry name" value="bZIP_Maf"/>
</dbReference>
<dbReference type="InterPro" id="IPR046347">
    <property type="entry name" value="bZIP_sf"/>
</dbReference>
<dbReference type="Pfam" id="PF03131">
    <property type="entry name" value="bZIP_Maf"/>
    <property type="match status" value="1"/>
</dbReference>
<evidence type="ECO:0000256" key="12">
    <source>
        <dbReference type="ARBA" id="ARBA00023125"/>
    </source>
</evidence>
<keyword evidence="10" id="KW-0067">ATP-binding</keyword>
<dbReference type="InterPro" id="IPR036388">
    <property type="entry name" value="WH-like_DNA-bd_sf"/>
</dbReference>
<dbReference type="Pfam" id="PF23445">
    <property type="entry name" value="WHD_SNRNP200"/>
    <property type="match status" value="2"/>
</dbReference>
<evidence type="ECO:0000256" key="16">
    <source>
        <dbReference type="ARBA" id="ARBA00034541"/>
    </source>
</evidence>
<dbReference type="SUPFAM" id="SSF158702">
    <property type="entry name" value="Sec63 N-terminal domain-like"/>
    <property type="match status" value="2"/>
</dbReference>
<dbReference type="Pfam" id="PF00271">
    <property type="entry name" value="Helicase_C"/>
    <property type="match status" value="1"/>
</dbReference>
<dbReference type="EMBL" id="MTYJ01000156">
    <property type="protein sequence ID" value="OQV11988.1"/>
    <property type="molecule type" value="Genomic_DNA"/>
</dbReference>
<dbReference type="Pfam" id="PF02889">
    <property type="entry name" value="Sec63"/>
    <property type="match status" value="2"/>
</dbReference>
<feature type="compositionally biased region" description="Basic and acidic residues" evidence="20">
    <location>
        <begin position="26"/>
        <end position="36"/>
    </location>
</feature>
<feature type="compositionally biased region" description="Acidic residues" evidence="20">
    <location>
        <begin position="222"/>
        <end position="240"/>
    </location>
</feature>
<evidence type="ECO:0000259" key="21">
    <source>
        <dbReference type="PROSITE" id="PS50217"/>
    </source>
</evidence>
<name>A0A1W0W9Z6_HYPEX</name>
<protein>
    <recommendedName>
        <fullName evidence="16">U5 small nuclear ribonucleoprotein 200 kDa helicase</fullName>
        <ecNumber evidence="3">3.6.4.13</ecNumber>
    </recommendedName>
</protein>
<evidence type="ECO:0000259" key="23">
    <source>
        <dbReference type="PROSITE" id="PS51194"/>
    </source>
</evidence>
<evidence type="ECO:0000256" key="2">
    <source>
        <dbReference type="ARBA" id="ARBA00010140"/>
    </source>
</evidence>
<dbReference type="SMART" id="SM00338">
    <property type="entry name" value="BRLZ"/>
    <property type="match status" value="1"/>
</dbReference>
<feature type="region of interest" description="Disordered" evidence="20">
    <location>
        <begin position="1"/>
        <end position="102"/>
    </location>
</feature>
<evidence type="ECO:0000256" key="11">
    <source>
        <dbReference type="ARBA" id="ARBA00023015"/>
    </source>
</evidence>
<dbReference type="GO" id="GO:0005524">
    <property type="term" value="F:ATP binding"/>
    <property type="evidence" value="ECO:0007669"/>
    <property type="project" value="UniProtKB-KW"/>
</dbReference>
<dbReference type="PANTHER" id="PTHR47961">
    <property type="entry name" value="DNA POLYMERASE THETA, PUTATIVE (AFU_ORTHOLOGUE AFUA_1G05260)-RELATED"/>
    <property type="match status" value="1"/>
</dbReference>
<evidence type="ECO:0000256" key="9">
    <source>
        <dbReference type="ARBA" id="ARBA00022806"/>
    </source>
</evidence>
<dbReference type="GO" id="GO:0003700">
    <property type="term" value="F:DNA-binding transcription factor activity"/>
    <property type="evidence" value="ECO:0007669"/>
    <property type="project" value="InterPro"/>
</dbReference>
<dbReference type="InterPro" id="IPR027417">
    <property type="entry name" value="P-loop_NTPase"/>
</dbReference>
<reference evidence="25" key="1">
    <citation type="submission" date="2017-01" db="EMBL/GenBank/DDBJ databases">
        <title>Comparative genomics of anhydrobiosis in the tardigrade Hypsibius dujardini.</title>
        <authorList>
            <person name="Yoshida Y."/>
            <person name="Koutsovoulos G."/>
            <person name="Laetsch D."/>
            <person name="Stevens L."/>
            <person name="Kumar S."/>
            <person name="Horikawa D."/>
            <person name="Ishino K."/>
            <person name="Komine S."/>
            <person name="Tomita M."/>
            <person name="Blaxter M."/>
            <person name="Arakawa K."/>
        </authorList>
    </citation>
    <scope>NUCLEOTIDE SEQUENCE [LARGE SCALE GENOMIC DNA]</scope>
    <source>
        <strain evidence="25">Z151</strain>
    </source>
</reference>
<dbReference type="Gene3D" id="1.20.5.170">
    <property type="match status" value="1"/>
</dbReference>
<dbReference type="InterPro" id="IPR001650">
    <property type="entry name" value="Helicase_C-like"/>
</dbReference>
<feature type="domain" description="Helicase C-terminal" evidence="23">
    <location>
        <begin position="698"/>
        <end position="915"/>
    </location>
</feature>
<evidence type="ECO:0000313" key="25">
    <source>
        <dbReference type="Proteomes" id="UP000192578"/>
    </source>
</evidence>
<dbReference type="Proteomes" id="UP000192578">
    <property type="component" value="Unassembled WGS sequence"/>
</dbReference>
<dbReference type="FunFam" id="1.10.3380.10:FF:000002">
    <property type="entry name" value="Activating signal cointegrator 1 complex subunit 3"/>
    <property type="match status" value="1"/>
</dbReference>
<keyword evidence="25" id="KW-1185">Reference proteome</keyword>
<dbReference type="PIRSF" id="PIRSF039073">
    <property type="entry name" value="BRR2"/>
    <property type="match status" value="1"/>
</dbReference>
<dbReference type="FunFam" id="1.10.150.20:FF:000013">
    <property type="entry name" value="U5 small nuclear ribonucleoprotein kDa helicase"/>
    <property type="match status" value="1"/>
</dbReference>
<sequence length="2272" mass="258464">MATEASRSQQYEYKANSNLVLQADRSLIDRRPKDESTGEVQSLLGKFTGTKMGDRAMRNRPNDQDERRVKRQRRDNEHKDHLRKGTSVLTSNQDAETGAVYRPKTIETRQTYEVILNFIQDALGDQPRDVLCGAADEILETLKNDKMKDRDRKKEVEELIGSLKDERFAALVNLGKKITDYGGQAEAPTTHNDEEMDETVGVNVQFEESDDEGDEDIHGEIREEDDLEREEVEEEDEDVAESTLRANLARSENDTLANLNAKKELHPRDIDSHWLQRAVRSRTSYTDPVKSQAKALEILEILRNATSDRDVENKLVLLLGTEHFDIIRTLRQHRKMIFWCTVLKSAQSEEEKLSVRKEMESSPDLVGILRALDSPDEVDLIQEERQRRIDARKARVAAEIDMEVDQDTADVAGQVTGMRKVLDLADLSFQQGSHFMANKKCHLPEGSFRKQNKGYEEVHVPAVKPKSFGEDEKLVAIDSLPAFAQKAFKGFSTLNRIQSRLCPFALGSDENLLLCAPTGAGKTNVALLTILRVINDHTNPDGTIRADEFKCVYIAPMRSLVQEMVRSFSARLADYNLTVSELTGDHQLSREQIERTHVLVCTPEKWDIVTRRSGERLYTQLVRLLIFDEIHLLHDDRGPILEALVARSLRTMEATQEKQIRLVGLSATLPNYQDVAHFLRVNTKSGLFYFDNSFRPVPLEQQYIGITEKKAIKRYQLMNDIVYEKVMEHAGRNQVLIFVHSRKETAKTAKALRDACLEKDTISHFVQNGSGTTEILKEGADESKNSDLKDLLPYGFAIHHAGLHLLDRLLAEDLFAQGHVKVLVSTATLAWGVNLPAHTVIIKGTQIYSPEKGRWTELGALDVMQMLGRAGRPQYDSKGEGILITNHSELQFYLSLMNQQLPVESQMVSKVADLLNAELVLGTIQTAKDAVEWLGYTYLYVRMMKNPTLYGIPAESEESDPRLEQFRADIVHTAAIQLEKSQLVKYDRRSGHLQVTDLGRIASYFYCTHETIATYNQLLKPTLSEIELFRVFSLSGEFRHMTVREEEKLELQKLIEHVPIPIKEGIDEPSAKVNVLLQAYISNLKLDGFSLMSDMVYITQSASRLLRAIFEIVLHRGWAQLAEKTLALCKMVDRRMWQSRSPLRQFSKLPEEIVRKLEKKAFPWERMYDLGPQELGELIRAPKLGKTLHKYIHQFPKLELSTHIQPITRSTLKVELTITPDFQWDADTPERKGVHGQSQGFWIFVEDVDSEVILHNEYFLLKQQFAEDEHVVKFFVPMFEPVPPQYFIRVVSDKWIGSETQLAVSFRHLILPEKNPPPTELLDLQPLPVRALQNAEFEALYAEQFPFFNAVQTQVFNSLYTTDDNTFVGAPTGSGKTICAEFAILRLLAKSPDDAKVVYVAPLQEIAQITYEGWVQKFQKKLGKNVCILTGDTAGDLRLLAGNQIIVSNPENWDILSRRWKHRQNVRAVNLFIVDELQLIGGEQGPAVEVVCSRMRYLSDQLPKQKKAPIRIVALSHSLANAKDAAAWLGATASNTFNFHPQTRPVPLELHVQGVNINHNASRLAAMNKPVFNAIMRHSPTKPIIIFVPTRKLSVLLAIELVTLSAVAHETKALSFLHCAKADLEPFLEKISDDTLKQHTLPKGIGFLHEGLEERDREHVQTLFGLNAIQVLVVAKDLCWSVNVKAHLVIIMDTQTYNGKVHAYEDYPVTDVIQMIGGFANRPLVDQKSICVLMCQTSKKEFFLKFLLNPLPVESHLDHFLHDPFNSEIVTKTIENKQDAVDYLTWTFMYRRMTQNPNYYNLQNVSSRYLSDHLSELVESTLQDLEKSKCIEIEDEMDLKAMNLGMIASYYSINYATIELFSLSLNQKTKIRGLIDIISSASEFARMPVRQREDRWLRQLLEKIPYKPQSGKVTDPHIKANLLLQAHLSRIQPPPEMQTDLNQIILSKIMRLIYACVDVLSSNGWWSPALAAMELSQMVTQAMWAKDSNLKQLPHFTPEIIKRCEERKVESIFDVMEMEETDRVELLGLSAEEMAHVAKFCNRYPNIDMSHQLSASKVEVGNSVVVEVSLEREEAEAPPVLAPFFPQQRQEGWWVVVGEPSTNTLFSIKRVNFSQSKVDVKLDFLAPGPQSSKRDLTLCLMKMSAGTFEPIGSPDTKSSSSREKDDDELVGPESDIVADVELVTLSIPELNRRLRGQAKEEVKRLKQRRRTLKNRGYAANCRNRRLEQKDSLETVKEKLVNEIKRVKDEARAMEAEVVNLRIQLAGSSARPN</sequence>
<dbReference type="FunFam" id="2.60.40.150:FF:000004">
    <property type="entry name" value="RNA helicase, activating signal cointegrator 1"/>
    <property type="match status" value="1"/>
</dbReference>
<dbReference type="InterPro" id="IPR036390">
    <property type="entry name" value="WH_DNA-bd_sf"/>
</dbReference>
<dbReference type="GO" id="GO:0003678">
    <property type="term" value="F:DNA helicase activity"/>
    <property type="evidence" value="ECO:0007669"/>
    <property type="project" value="TreeGrafter"/>
</dbReference>
<feature type="domain" description="BZIP" evidence="21">
    <location>
        <begin position="2204"/>
        <end position="2261"/>
    </location>
</feature>
<dbReference type="SUPFAM" id="SSF57959">
    <property type="entry name" value="Leucine zipper domain"/>
    <property type="match status" value="1"/>
</dbReference>
<dbReference type="PANTHER" id="PTHR47961:SF4">
    <property type="entry name" value="ACTIVATING SIGNAL COINTEGRATOR 1 COMPLEX SUBUNIT 3"/>
    <property type="match status" value="1"/>
</dbReference>
<evidence type="ECO:0000256" key="5">
    <source>
        <dbReference type="ARBA" id="ARBA00022728"/>
    </source>
</evidence>
<keyword evidence="9 24" id="KW-0347">Helicase</keyword>
<dbReference type="InterPro" id="IPR004827">
    <property type="entry name" value="bZIP"/>
</dbReference>
<dbReference type="GO" id="GO:0016787">
    <property type="term" value="F:hydrolase activity"/>
    <property type="evidence" value="ECO:0007669"/>
    <property type="project" value="UniProtKB-KW"/>
</dbReference>
<evidence type="ECO:0000313" key="24">
    <source>
        <dbReference type="EMBL" id="OQV11988.1"/>
    </source>
</evidence>
<dbReference type="EC" id="3.6.4.13" evidence="3"/>
<dbReference type="FunFam" id="3.40.50.300:FF:000254">
    <property type="entry name" value="U5 small nuclear ribonucleoprotein helicase"/>
    <property type="match status" value="1"/>
</dbReference>
<keyword evidence="19" id="KW-0175">Coiled coil</keyword>
<evidence type="ECO:0000256" key="6">
    <source>
        <dbReference type="ARBA" id="ARBA00022737"/>
    </source>
</evidence>
<feature type="coiled-coil region" evidence="19">
    <location>
        <begin position="2195"/>
        <end position="2263"/>
    </location>
</feature>
<dbReference type="FunFam" id="1.10.10.10:FF:000024">
    <property type="entry name" value="U5 small nuclear ribonucleoprotein helicase"/>
    <property type="match status" value="1"/>
</dbReference>
<evidence type="ECO:0000256" key="17">
    <source>
        <dbReference type="ARBA" id="ARBA00047984"/>
    </source>
</evidence>
<keyword evidence="24" id="KW-0687">Ribonucleoprotein</keyword>
<comment type="similarity">
    <text evidence="2">Belongs to the helicase family. SKI2 subfamily.</text>
</comment>
<evidence type="ECO:0000256" key="14">
    <source>
        <dbReference type="ARBA" id="ARBA00023187"/>
    </source>
</evidence>
<dbReference type="FunFam" id="3.40.50.300:FF:003287">
    <property type="entry name" value="U5 small nuclear ribonucleoprotein 200 kDa helicase"/>
    <property type="match status" value="1"/>
</dbReference>
<dbReference type="SUPFAM" id="SSF52540">
    <property type="entry name" value="P-loop containing nucleoside triphosphate hydrolases"/>
    <property type="match status" value="4"/>
</dbReference>
<evidence type="ECO:0000256" key="13">
    <source>
        <dbReference type="ARBA" id="ARBA00023163"/>
    </source>
</evidence>
<feature type="region of interest" description="Disordered" evidence="20">
    <location>
        <begin position="206"/>
        <end position="240"/>
    </location>
</feature>
<evidence type="ECO:0000256" key="20">
    <source>
        <dbReference type="SAM" id="MobiDB-lite"/>
    </source>
</evidence>
<keyword evidence="7" id="KW-0547">Nucleotide-binding</keyword>
<dbReference type="GO" id="GO:0003677">
    <property type="term" value="F:DNA binding"/>
    <property type="evidence" value="ECO:0007669"/>
    <property type="project" value="UniProtKB-KW"/>
</dbReference>
<feature type="compositionally biased region" description="Polar residues" evidence="20">
    <location>
        <begin position="1"/>
        <end position="20"/>
    </location>
</feature>
<dbReference type="PROSITE" id="PS51194">
    <property type="entry name" value="HELICASE_CTER"/>
    <property type="match status" value="1"/>
</dbReference>
<evidence type="ECO:0000256" key="4">
    <source>
        <dbReference type="ARBA" id="ARBA00022664"/>
    </source>
</evidence>
<dbReference type="GO" id="GO:0005681">
    <property type="term" value="C:spliceosomal complex"/>
    <property type="evidence" value="ECO:0007669"/>
    <property type="project" value="UniProtKB-KW"/>
</dbReference>
<dbReference type="CDD" id="cd18795">
    <property type="entry name" value="SF2_C_Ski2"/>
    <property type="match status" value="1"/>
</dbReference>
<dbReference type="InterPro" id="IPR048863">
    <property type="entry name" value="BRR2_plug"/>
</dbReference>
<evidence type="ECO:0000256" key="1">
    <source>
        <dbReference type="ARBA" id="ARBA00004123"/>
    </source>
</evidence>
<dbReference type="PROSITE" id="PS50217">
    <property type="entry name" value="BZIP"/>
    <property type="match status" value="1"/>
</dbReference>
<dbReference type="OrthoDB" id="5575at2759"/>
<dbReference type="SMART" id="SM00973">
    <property type="entry name" value="Sec63"/>
    <property type="match status" value="2"/>
</dbReference>
<comment type="catalytic activity">
    <reaction evidence="17">
        <text>ATP + H2O = ADP + phosphate + H(+)</text>
        <dbReference type="Rhea" id="RHEA:13065"/>
        <dbReference type="ChEBI" id="CHEBI:15377"/>
        <dbReference type="ChEBI" id="CHEBI:15378"/>
        <dbReference type="ChEBI" id="CHEBI:30616"/>
        <dbReference type="ChEBI" id="CHEBI:43474"/>
        <dbReference type="ChEBI" id="CHEBI:456216"/>
        <dbReference type="EC" id="3.6.4.13"/>
    </reaction>
</comment>
<feature type="domain" description="Helicase ATP-binding" evidence="22">
    <location>
        <begin position="1357"/>
        <end position="1537"/>
    </location>
</feature>
<keyword evidence="5" id="KW-0747">Spliceosome</keyword>
<keyword evidence="4" id="KW-0507">mRNA processing</keyword>
<dbReference type="FunFam" id="3.40.50.300:FF:000062">
    <property type="entry name" value="U5 small nuclear ribonucleoprotein helicase"/>
    <property type="match status" value="1"/>
</dbReference>
<dbReference type="FunFam" id="1.10.10.10:FF:000012">
    <property type="entry name" value="U5 small nuclear ribonucleoprotein helicase"/>
    <property type="match status" value="1"/>
</dbReference>
<keyword evidence="11" id="KW-0805">Transcription regulation</keyword>
<evidence type="ECO:0000256" key="7">
    <source>
        <dbReference type="ARBA" id="ARBA00022741"/>
    </source>
</evidence>
<evidence type="ECO:0000256" key="18">
    <source>
        <dbReference type="ARBA" id="ARBA00054527"/>
    </source>
</evidence>
<dbReference type="InterPro" id="IPR035892">
    <property type="entry name" value="C2_domain_sf"/>
</dbReference>
<accession>A0A1W0W9Z6</accession>
<dbReference type="GO" id="GO:0008380">
    <property type="term" value="P:RNA splicing"/>
    <property type="evidence" value="ECO:0007669"/>
    <property type="project" value="UniProtKB-KW"/>
</dbReference>
<dbReference type="Gene3D" id="3.40.50.300">
    <property type="entry name" value="P-loop containing nucleotide triphosphate hydrolases"/>
    <property type="match status" value="4"/>
</dbReference>
<dbReference type="InterPro" id="IPR057842">
    <property type="entry name" value="WH_MER3"/>
</dbReference>
<evidence type="ECO:0000256" key="15">
    <source>
        <dbReference type="ARBA" id="ARBA00023242"/>
    </source>
</evidence>
<organism evidence="24 25">
    <name type="scientific">Hypsibius exemplaris</name>
    <name type="common">Freshwater tardigrade</name>
    <dbReference type="NCBI Taxonomy" id="2072580"/>
    <lineage>
        <taxon>Eukaryota</taxon>
        <taxon>Metazoa</taxon>
        <taxon>Ecdysozoa</taxon>
        <taxon>Tardigrada</taxon>
        <taxon>Eutardigrada</taxon>
        <taxon>Parachela</taxon>
        <taxon>Hypsibioidea</taxon>
        <taxon>Hypsibiidae</taxon>
        <taxon>Hypsibius</taxon>
    </lineage>
</organism>
<keyword evidence="13" id="KW-0804">Transcription</keyword>
<dbReference type="Pfam" id="PF00270">
    <property type="entry name" value="DEAD"/>
    <property type="match status" value="2"/>
</dbReference>
<dbReference type="GO" id="GO:0000712">
    <property type="term" value="P:resolution of meiotic recombination intermediates"/>
    <property type="evidence" value="ECO:0007669"/>
    <property type="project" value="TreeGrafter"/>
</dbReference>
<dbReference type="SMART" id="SM00490">
    <property type="entry name" value="HELICc"/>
    <property type="match status" value="2"/>
</dbReference>
<dbReference type="InterPro" id="IPR041094">
    <property type="entry name" value="Brr2_helicase_PWI"/>
</dbReference>
<dbReference type="InterPro" id="IPR004179">
    <property type="entry name" value="Sec63-dom"/>
</dbReference>
<dbReference type="CDD" id="cd14717">
    <property type="entry name" value="bZIP_Maf_small"/>
    <property type="match status" value="1"/>
</dbReference>
<dbReference type="SUPFAM" id="SSF46785">
    <property type="entry name" value="Winged helix' DNA-binding domain"/>
    <property type="match status" value="2"/>
</dbReference>
<dbReference type="InterPro" id="IPR011545">
    <property type="entry name" value="DEAD/DEAH_box_helicase_dom"/>
</dbReference>